<protein>
    <recommendedName>
        <fullName evidence="6">rRNA methyltransferase 2, mitochondrial</fullName>
    </recommendedName>
</protein>
<keyword evidence="10" id="KW-1185">Reference proteome</keyword>
<dbReference type="SUPFAM" id="SSF53335">
    <property type="entry name" value="S-adenosyl-L-methionine-dependent methyltransferases"/>
    <property type="match status" value="1"/>
</dbReference>
<dbReference type="GO" id="GO:0005739">
    <property type="term" value="C:mitochondrion"/>
    <property type="evidence" value="ECO:0007669"/>
    <property type="project" value="TreeGrafter"/>
</dbReference>
<dbReference type="HAMAP" id="MF_01547">
    <property type="entry name" value="RNA_methyltr_E"/>
    <property type="match status" value="1"/>
</dbReference>
<dbReference type="InterPro" id="IPR029063">
    <property type="entry name" value="SAM-dependent_MTases_sf"/>
</dbReference>
<organism evidence="9 10">
    <name type="scientific">Polysphondylium violaceum</name>
    <dbReference type="NCBI Taxonomy" id="133409"/>
    <lineage>
        <taxon>Eukaryota</taxon>
        <taxon>Amoebozoa</taxon>
        <taxon>Evosea</taxon>
        <taxon>Eumycetozoa</taxon>
        <taxon>Dictyostelia</taxon>
        <taxon>Dictyosteliales</taxon>
        <taxon>Dictyosteliaceae</taxon>
        <taxon>Polysphondylium</taxon>
    </lineage>
</organism>
<evidence type="ECO:0000313" key="9">
    <source>
        <dbReference type="EMBL" id="KAF2076063.1"/>
    </source>
</evidence>
<evidence type="ECO:0000256" key="4">
    <source>
        <dbReference type="ARBA" id="ARBA00022679"/>
    </source>
</evidence>
<evidence type="ECO:0000256" key="3">
    <source>
        <dbReference type="ARBA" id="ARBA00022603"/>
    </source>
</evidence>
<dbReference type="GO" id="GO:0008650">
    <property type="term" value="F:rRNA (uridine-2'-O-)-methyltransferase activity"/>
    <property type="evidence" value="ECO:0007669"/>
    <property type="project" value="TreeGrafter"/>
</dbReference>
<gene>
    <name evidence="9" type="ORF">CYY_002627</name>
</gene>
<reference evidence="9" key="1">
    <citation type="submission" date="2020-01" db="EMBL/GenBank/DDBJ databases">
        <title>Development of genomics and gene disruption for Polysphondylium violaceum indicates a role for the polyketide synthase stlB in stalk morphogenesis.</title>
        <authorList>
            <person name="Narita B."/>
            <person name="Kawabe Y."/>
            <person name="Kin K."/>
            <person name="Saito T."/>
            <person name="Gibbs R."/>
            <person name="Kuspa A."/>
            <person name="Muzny D."/>
            <person name="Queller D."/>
            <person name="Richards S."/>
            <person name="Strassman J."/>
            <person name="Sucgang R."/>
            <person name="Worley K."/>
            <person name="Schaap P."/>
        </authorList>
    </citation>
    <scope>NUCLEOTIDE SEQUENCE</scope>
    <source>
        <strain evidence="9">QSvi11</strain>
    </source>
</reference>
<feature type="domain" description="Ribosomal RNA methyltransferase FtsJ" evidence="8">
    <location>
        <begin position="107"/>
        <end position="344"/>
    </location>
</feature>
<dbReference type="InterPro" id="IPR050082">
    <property type="entry name" value="RNA_methyltr_RlmE"/>
</dbReference>
<keyword evidence="2" id="KW-0698">rRNA processing</keyword>
<evidence type="ECO:0000256" key="6">
    <source>
        <dbReference type="ARBA" id="ARBA00041184"/>
    </source>
</evidence>
<evidence type="ECO:0000256" key="1">
    <source>
        <dbReference type="ARBA" id="ARBA00009258"/>
    </source>
</evidence>
<sequence length="353" mass="39706">MQSILKITSRCSTLVTPSHARASCLDSFYTLSSLQQYSTTTRKSNNNKINDHEDDEEKLAFKPKKVYTNEIGGIIPKSVAHSTIKNNWMKRQMTDNYVKKAYADKMISRAAYKLTNIDDAINLFKPGMVVVDLGSAPGGWTKAAMLRTQPRGIVVSCDLRSDMQVNMDNFVHGDFAQDHIRNRIRELIIKRKRELYFRLDSTSKSTDNSKGDNQESKEISNSTVKESFIDTQVPPQPPASRGVKEVDINAQYGKADVVVSDMAPPYCGTRAIDHARLMALAEFALEFAETVLKKGGSFVCKVSRGGEEKKFLKILESKFMSVKSMKPDASRPESTEIYYIGRNYLLDNNSIKK</sequence>
<evidence type="ECO:0000313" key="10">
    <source>
        <dbReference type="Proteomes" id="UP000695562"/>
    </source>
</evidence>
<proteinExistence type="inferred from homology"/>
<feature type="region of interest" description="Disordered" evidence="7">
    <location>
        <begin position="202"/>
        <end position="242"/>
    </location>
</feature>
<comment type="caution">
    <text evidence="9">The sequence shown here is derived from an EMBL/GenBank/DDBJ whole genome shotgun (WGS) entry which is preliminary data.</text>
</comment>
<dbReference type="Proteomes" id="UP000695562">
    <property type="component" value="Unassembled WGS sequence"/>
</dbReference>
<accession>A0A8J4V244</accession>
<keyword evidence="5" id="KW-0949">S-adenosyl-L-methionine</keyword>
<dbReference type="PANTHER" id="PTHR10920">
    <property type="entry name" value="RIBOSOMAL RNA METHYLTRANSFERASE"/>
    <property type="match status" value="1"/>
</dbReference>
<name>A0A8J4V244_9MYCE</name>
<dbReference type="AlphaFoldDB" id="A0A8J4V244"/>
<dbReference type="PANTHER" id="PTHR10920:SF18">
    <property type="entry name" value="RRNA METHYLTRANSFERASE 2, MITOCHONDRIAL"/>
    <property type="match status" value="1"/>
</dbReference>
<dbReference type="InterPro" id="IPR015507">
    <property type="entry name" value="rRNA-MeTfrase_E"/>
</dbReference>
<keyword evidence="4" id="KW-0808">Transferase</keyword>
<evidence type="ECO:0000256" key="5">
    <source>
        <dbReference type="ARBA" id="ARBA00022691"/>
    </source>
</evidence>
<dbReference type="Gene3D" id="3.40.50.150">
    <property type="entry name" value="Vaccinia Virus protein VP39"/>
    <property type="match status" value="1"/>
</dbReference>
<feature type="compositionally biased region" description="Basic and acidic residues" evidence="7">
    <location>
        <begin position="207"/>
        <end position="218"/>
    </location>
</feature>
<evidence type="ECO:0000259" key="8">
    <source>
        <dbReference type="Pfam" id="PF01728"/>
    </source>
</evidence>
<evidence type="ECO:0000256" key="2">
    <source>
        <dbReference type="ARBA" id="ARBA00022552"/>
    </source>
</evidence>
<keyword evidence="3" id="KW-0489">Methyltransferase</keyword>
<dbReference type="Pfam" id="PF01728">
    <property type="entry name" value="FtsJ"/>
    <property type="match status" value="1"/>
</dbReference>
<evidence type="ECO:0000256" key="7">
    <source>
        <dbReference type="SAM" id="MobiDB-lite"/>
    </source>
</evidence>
<dbReference type="OrthoDB" id="20105at2759"/>
<comment type="similarity">
    <text evidence="1">Belongs to the class I-like SAM-binding methyltransferase superfamily. RNA methyltransferase RlmE family.</text>
</comment>
<dbReference type="InterPro" id="IPR002877">
    <property type="entry name" value="RNA_MeTrfase_FtsJ_dom"/>
</dbReference>
<dbReference type="EMBL" id="AJWJ01000074">
    <property type="protein sequence ID" value="KAF2076063.1"/>
    <property type="molecule type" value="Genomic_DNA"/>
</dbReference>